<sequence>MKIILASFFSIFVIGAHAVQSVFIVDFLSNKESYIDKEIDVLGYVHTRGNSLGLYLTREYAKAYLADGIGQVPIRLNYKAKLDELPVECQSGYLNVTGQVKVEYGIVVLRLTRDTTYFGESEEQIFDCGHYKH</sequence>
<dbReference type="Proteomes" id="UP000245790">
    <property type="component" value="Unassembled WGS sequence"/>
</dbReference>
<accession>A0A316G0Z6</accession>
<evidence type="ECO:0000313" key="1">
    <source>
        <dbReference type="EMBL" id="PWK54342.1"/>
    </source>
</evidence>
<evidence type="ECO:0000313" key="2">
    <source>
        <dbReference type="Proteomes" id="UP000245790"/>
    </source>
</evidence>
<gene>
    <name evidence="1" type="ORF">C8D97_101190</name>
</gene>
<protein>
    <submittedName>
        <fullName evidence="1">Uncharacterized protein</fullName>
    </submittedName>
</protein>
<dbReference type="EMBL" id="QGGU01000001">
    <property type="protein sequence ID" value="PWK54342.1"/>
    <property type="molecule type" value="Genomic_DNA"/>
</dbReference>
<name>A0A316G0Z6_9GAMM</name>
<proteinExistence type="predicted"/>
<comment type="caution">
    <text evidence="1">The sequence shown here is derived from an EMBL/GenBank/DDBJ whole genome shotgun (WGS) entry which is preliminary data.</text>
</comment>
<reference evidence="1 2" key="1">
    <citation type="submission" date="2018-05" db="EMBL/GenBank/DDBJ databases">
        <title>Genomic Encyclopedia of Type Strains, Phase IV (KMG-IV): sequencing the most valuable type-strain genomes for metagenomic binning, comparative biology and taxonomic classification.</title>
        <authorList>
            <person name="Goeker M."/>
        </authorList>
    </citation>
    <scope>NUCLEOTIDE SEQUENCE [LARGE SCALE GENOMIC DNA]</scope>
    <source>
        <strain evidence="1 2">DSM 25350</strain>
    </source>
</reference>
<keyword evidence="2" id="KW-1185">Reference proteome</keyword>
<dbReference type="RefSeq" id="WP_109761462.1">
    <property type="nucleotide sequence ID" value="NZ_QGGU01000001.1"/>
</dbReference>
<dbReference type="AlphaFoldDB" id="A0A316G0Z6"/>
<organism evidence="1 2">
    <name type="scientific">Pleionea mediterranea</name>
    <dbReference type="NCBI Taxonomy" id="523701"/>
    <lineage>
        <taxon>Bacteria</taxon>
        <taxon>Pseudomonadati</taxon>
        <taxon>Pseudomonadota</taxon>
        <taxon>Gammaproteobacteria</taxon>
        <taxon>Oceanospirillales</taxon>
        <taxon>Pleioneaceae</taxon>
        <taxon>Pleionea</taxon>
    </lineage>
</organism>